<dbReference type="CDD" id="cd01908">
    <property type="entry name" value="YafJ"/>
    <property type="match status" value="1"/>
</dbReference>
<reference evidence="3 4" key="1">
    <citation type="submission" date="2019-04" db="EMBL/GenBank/DDBJ databases">
        <authorList>
            <person name="Li Y."/>
            <person name="Wang J."/>
        </authorList>
    </citation>
    <scope>NUCLEOTIDE SEQUENCE [LARGE SCALE GENOMIC DNA]</scope>
    <source>
        <strain evidence="3 4">DSM 14668</strain>
    </source>
</reference>
<dbReference type="InterPro" id="IPR013589">
    <property type="entry name" value="Bac_transglu_N"/>
</dbReference>
<gene>
    <name evidence="3" type="ORF">E8A74_15185</name>
</gene>
<evidence type="ECO:0000259" key="2">
    <source>
        <dbReference type="PROSITE" id="PS51278"/>
    </source>
</evidence>
<dbReference type="AlphaFoldDB" id="A0A4U1JEP9"/>
<dbReference type="EMBL" id="SSMQ01000013">
    <property type="protein sequence ID" value="TKD08623.1"/>
    <property type="molecule type" value="Genomic_DNA"/>
</dbReference>
<dbReference type="Pfam" id="PF13230">
    <property type="entry name" value="GATase_4"/>
    <property type="match status" value="1"/>
</dbReference>
<protein>
    <recommendedName>
        <fullName evidence="2">Glutamine amidotransferase type-2 domain-containing protein</fullName>
    </recommendedName>
</protein>
<sequence>MPNLLAMSFEGELAPCFDLRCLHPGSKRPPDGWGLGYYPGGEPSASVLKEPAPPHGSIRSELVKAWEHLEASLFVLHIRTATWGAISDANTQPFSRSYAGRDWLFSHSGSLRHRLERSSTKSLFEPTGSTDSELIFCELLAVFAQNGWRSIGDADPAAVRAFFERLGAHGNMSSVLTDGRDLLAYADAHGEGHLHLGTIRPPYQKLILEDADLLLDFSRRGVEAQKGILVASNPLEGLGATWKAMSPGHLLVVRQGAIIVDMPPGAATVQRAAGRDLQRPAPAEPRHLSIVHRTAYHYDKPVERSSHLLRLTPIHDRLQTLHASTITLSVDGKQRDYDDVFGNHARKVVIEQSYTELVIEARSEVSLLDTEPFGLRPFHARSTIPLVWMPWQRQVLQPYLLPPELPESQLEVLARYAMTFVERNDYDLVDTLLDLNQTIYRDYLYQKGSTSLSTTPYEVYTRRTGVCQDFANLFICLARLLSVPARYVCGYLYTGPKHPNHSMAEASHAWVQVYLPEVGWKGFDPTSGVVTQTDHVRLAVGRSYVDATPTSGTIYTSGVRETLDVAVHVTPIG</sequence>
<dbReference type="InterPro" id="IPR029055">
    <property type="entry name" value="Ntn_hydrolases_N"/>
</dbReference>
<dbReference type="Pfam" id="PF08379">
    <property type="entry name" value="Bact_transglu_N"/>
    <property type="match status" value="1"/>
</dbReference>
<dbReference type="SUPFAM" id="SSF56235">
    <property type="entry name" value="N-terminal nucleophile aminohydrolases (Ntn hydrolases)"/>
    <property type="match status" value="1"/>
</dbReference>
<evidence type="ECO:0000313" key="3">
    <source>
        <dbReference type="EMBL" id="TKD08623.1"/>
    </source>
</evidence>
<evidence type="ECO:0000256" key="1">
    <source>
        <dbReference type="ARBA" id="ARBA00022962"/>
    </source>
</evidence>
<dbReference type="InterPro" id="IPR017932">
    <property type="entry name" value="GATase_2_dom"/>
</dbReference>
<evidence type="ECO:0000313" key="4">
    <source>
        <dbReference type="Proteomes" id="UP000309215"/>
    </source>
</evidence>
<keyword evidence="4" id="KW-1185">Reference proteome</keyword>
<dbReference type="PANTHER" id="PTHR33490">
    <property type="entry name" value="BLR5614 PROTEIN-RELATED"/>
    <property type="match status" value="1"/>
</dbReference>
<feature type="domain" description="Glutamine amidotransferase type-2" evidence="2">
    <location>
        <begin position="1"/>
        <end position="256"/>
    </location>
</feature>
<dbReference type="RefSeq" id="WP_136929719.1">
    <property type="nucleotide sequence ID" value="NZ_SSMQ01000013.1"/>
</dbReference>
<comment type="caution">
    <text evidence="3">The sequence shown here is derived from an EMBL/GenBank/DDBJ whole genome shotgun (WGS) entry which is preliminary data.</text>
</comment>
<organism evidence="3 4">
    <name type="scientific">Polyangium fumosum</name>
    <dbReference type="NCBI Taxonomy" id="889272"/>
    <lineage>
        <taxon>Bacteria</taxon>
        <taxon>Pseudomonadati</taxon>
        <taxon>Myxococcota</taxon>
        <taxon>Polyangia</taxon>
        <taxon>Polyangiales</taxon>
        <taxon>Polyangiaceae</taxon>
        <taxon>Polyangium</taxon>
    </lineage>
</organism>
<dbReference type="Gene3D" id="3.60.20.10">
    <property type="entry name" value="Glutamine Phosphoribosylpyrophosphate, subunit 1, domain 1"/>
    <property type="match status" value="1"/>
</dbReference>
<accession>A0A4U1JEP9</accession>
<keyword evidence="1" id="KW-0315">Glutamine amidotransferase</keyword>
<dbReference type="Gene3D" id="3.10.620.30">
    <property type="match status" value="1"/>
</dbReference>
<dbReference type="InterPro" id="IPR026869">
    <property type="entry name" value="EgtC-like"/>
</dbReference>
<dbReference type="Proteomes" id="UP000309215">
    <property type="component" value="Unassembled WGS sequence"/>
</dbReference>
<dbReference type="PROSITE" id="PS51278">
    <property type="entry name" value="GATASE_TYPE_2"/>
    <property type="match status" value="1"/>
</dbReference>
<dbReference type="InterPro" id="IPR002931">
    <property type="entry name" value="Transglutaminase-like"/>
</dbReference>
<dbReference type="PANTHER" id="PTHR33490:SF6">
    <property type="entry name" value="SLL1049 PROTEIN"/>
    <property type="match status" value="1"/>
</dbReference>
<dbReference type="Pfam" id="PF01841">
    <property type="entry name" value="Transglut_core"/>
    <property type="match status" value="1"/>
</dbReference>
<dbReference type="SMART" id="SM00460">
    <property type="entry name" value="TGc"/>
    <property type="match status" value="1"/>
</dbReference>
<dbReference type="SUPFAM" id="SSF54001">
    <property type="entry name" value="Cysteine proteinases"/>
    <property type="match status" value="1"/>
</dbReference>
<proteinExistence type="predicted"/>
<dbReference type="OrthoDB" id="9804872at2"/>
<dbReference type="InterPro" id="IPR038765">
    <property type="entry name" value="Papain-like_cys_pep_sf"/>
</dbReference>
<name>A0A4U1JEP9_9BACT</name>